<dbReference type="Pfam" id="PF04969">
    <property type="entry name" value="CS"/>
    <property type="match status" value="1"/>
</dbReference>
<dbReference type="AlphaFoldDB" id="A0A7J6T0Q6"/>
<evidence type="ECO:0000259" key="3">
    <source>
        <dbReference type="PROSITE" id="PS51203"/>
    </source>
</evidence>
<accession>A0A7J6T0Q6</accession>
<feature type="region of interest" description="Disordered" evidence="1">
    <location>
        <begin position="86"/>
        <end position="143"/>
    </location>
</feature>
<protein>
    <submittedName>
        <fullName evidence="4">Suppressor of G2 allele of SKP1</fullName>
    </submittedName>
</protein>
<dbReference type="GO" id="GO:0051087">
    <property type="term" value="F:protein-folding chaperone binding"/>
    <property type="evidence" value="ECO:0007669"/>
    <property type="project" value="InterPro"/>
</dbReference>
<dbReference type="Gene3D" id="2.60.40.790">
    <property type="match status" value="1"/>
</dbReference>
<feature type="domain" description="CS" evidence="3">
    <location>
        <begin position="4"/>
        <end position="100"/>
    </location>
</feature>
<keyword evidence="5" id="KW-1185">Reference proteome</keyword>
<feature type="domain" description="SGS" evidence="2">
    <location>
        <begin position="137"/>
        <end position="219"/>
    </location>
</feature>
<dbReference type="InterPro" id="IPR008978">
    <property type="entry name" value="HSP20-like_chaperone"/>
</dbReference>
<dbReference type="Proteomes" id="UP000553632">
    <property type="component" value="Unassembled WGS sequence"/>
</dbReference>
<dbReference type="InterPro" id="IPR044563">
    <property type="entry name" value="Sgt1-like"/>
</dbReference>
<reference evidence="4 5" key="1">
    <citation type="submission" date="2020-04" db="EMBL/GenBank/DDBJ databases">
        <title>Perkinsus olseni comparative genomics.</title>
        <authorList>
            <person name="Bogema D.R."/>
        </authorList>
    </citation>
    <scope>NUCLEOTIDE SEQUENCE [LARGE SCALE GENOMIC DNA]</scope>
    <source>
        <strain evidence="4 5">ATCC PRA-207</strain>
    </source>
</reference>
<evidence type="ECO:0000313" key="5">
    <source>
        <dbReference type="Proteomes" id="UP000553632"/>
    </source>
</evidence>
<evidence type="ECO:0000256" key="1">
    <source>
        <dbReference type="SAM" id="MobiDB-lite"/>
    </source>
</evidence>
<dbReference type="InterPro" id="IPR007052">
    <property type="entry name" value="CS_dom"/>
</dbReference>
<organism evidence="4 5">
    <name type="scientific">Perkinsus olseni</name>
    <name type="common">Perkinsus atlanticus</name>
    <dbReference type="NCBI Taxonomy" id="32597"/>
    <lineage>
        <taxon>Eukaryota</taxon>
        <taxon>Sar</taxon>
        <taxon>Alveolata</taxon>
        <taxon>Perkinsozoa</taxon>
        <taxon>Perkinsea</taxon>
        <taxon>Perkinsida</taxon>
        <taxon>Perkinsidae</taxon>
        <taxon>Perkinsus</taxon>
    </lineage>
</organism>
<dbReference type="PROSITE" id="PS51048">
    <property type="entry name" value="SGS"/>
    <property type="match status" value="1"/>
</dbReference>
<dbReference type="PROSITE" id="PS51203">
    <property type="entry name" value="CS"/>
    <property type="match status" value="1"/>
</dbReference>
<proteinExistence type="predicted"/>
<name>A0A7J6T0Q6_PEROL</name>
<evidence type="ECO:0000259" key="2">
    <source>
        <dbReference type="PROSITE" id="PS51048"/>
    </source>
</evidence>
<dbReference type="InterPro" id="IPR007699">
    <property type="entry name" value="SGS_dom"/>
</dbReference>
<dbReference type="SUPFAM" id="SSF49764">
    <property type="entry name" value="HSP20-like chaperones"/>
    <property type="match status" value="1"/>
</dbReference>
<dbReference type="CDD" id="cd06466">
    <property type="entry name" value="p23_CS_SGT1_like"/>
    <property type="match status" value="1"/>
</dbReference>
<dbReference type="PANTHER" id="PTHR45862">
    <property type="entry name" value="PROTEIN SGT1 HOMOLOG"/>
    <property type="match status" value="1"/>
</dbReference>
<gene>
    <name evidence="4" type="primary">SUGT1_6</name>
    <name evidence="4" type="ORF">FOZ63_005624</name>
</gene>
<feature type="compositionally biased region" description="Low complexity" evidence="1">
    <location>
        <begin position="131"/>
        <end position="142"/>
    </location>
</feature>
<comment type="caution">
    <text evidence="4">The sequence shown here is derived from an EMBL/GenBank/DDBJ whole genome shotgun (WGS) entry which is preliminary data.</text>
</comment>
<evidence type="ECO:0000313" key="4">
    <source>
        <dbReference type="EMBL" id="KAF4738685.1"/>
    </source>
</evidence>
<dbReference type="EMBL" id="JABANO010014366">
    <property type="protein sequence ID" value="KAF4738685.1"/>
    <property type="molecule type" value="Genomic_DNA"/>
</dbReference>
<sequence>MASIPPSKLDWYQTADTVTITIKLKDVDPSTGIENIEFGERSVKATINHDDKDSVEHYRLELELWGSIKADKATYEVTPYKVELHLPKEDNQPQQWPSLRCDEGVSSPKGPGTTVSPAPVAAPQVDKTTVSASESSSYPSSSKVRRDWSAIDKMCDEELKGEKENGDVIADYPIQSSYSPTGGVERFRHYPPFLYVIEGTVLSTNWDEVGKADYEGKDR</sequence>